<feature type="domain" description="PI3K/PI4K catalytic" evidence="6">
    <location>
        <begin position="80"/>
        <end position="217"/>
    </location>
</feature>
<evidence type="ECO:0000256" key="5">
    <source>
        <dbReference type="ARBA" id="ARBA00029297"/>
    </source>
</evidence>
<dbReference type="Ensembl" id="ENSPRET00000024886.1">
    <property type="protein sequence ID" value="ENSPREP00000024639.1"/>
    <property type="gene ID" value="ENSPREG00000016601.1"/>
</dbReference>
<evidence type="ECO:0000256" key="3">
    <source>
        <dbReference type="ARBA" id="ARBA00022777"/>
    </source>
</evidence>
<dbReference type="GO" id="GO:0005886">
    <property type="term" value="C:plasma membrane"/>
    <property type="evidence" value="ECO:0007669"/>
    <property type="project" value="TreeGrafter"/>
</dbReference>
<dbReference type="GO" id="GO:0005737">
    <property type="term" value="C:cytoplasm"/>
    <property type="evidence" value="ECO:0007669"/>
    <property type="project" value="TreeGrafter"/>
</dbReference>
<dbReference type="GO" id="GO:0048015">
    <property type="term" value="P:phosphatidylinositol-mediated signaling"/>
    <property type="evidence" value="ECO:0007669"/>
    <property type="project" value="TreeGrafter"/>
</dbReference>
<evidence type="ECO:0000313" key="7">
    <source>
        <dbReference type="Ensembl" id="ENSPREP00000024639.1"/>
    </source>
</evidence>
<dbReference type="AlphaFoldDB" id="A0A3P9PS86"/>
<evidence type="ECO:0000259" key="6">
    <source>
        <dbReference type="PROSITE" id="PS50290"/>
    </source>
</evidence>
<dbReference type="InterPro" id="IPR015433">
    <property type="entry name" value="PI3/4_kinase"/>
</dbReference>
<organism evidence="7 8">
    <name type="scientific">Poecilia reticulata</name>
    <name type="common">Guppy</name>
    <name type="synonym">Acanthophacelus reticulatus</name>
    <dbReference type="NCBI Taxonomy" id="8081"/>
    <lineage>
        <taxon>Eukaryota</taxon>
        <taxon>Metazoa</taxon>
        <taxon>Chordata</taxon>
        <taxon>Craniata</taxon>
        <taxon>Vertebrata</taxon>
        <taxon>Euteleostomi</taxon>
        <taxon>Actinopterygii</taxon>
        <taxon>Neopterygii</taxon>
        <taxon>Teleostei</taxon>
        <taxon>Neoteleostei</taxon>
        <taxon>Acanthomorphata</taxon>
        <taxon>Ovalentaria</taxon>
        <taxon>Atherinomorphae</taxon>
        <taxon>Cyprinodontiformes</taxon>
        <taxon>Poeciliidae</taxon>
        <taxon>Poeciliinae</taxon>
        <taxon>Poecilia</taxon>
    </lineage>
</organism>
<keyword evidence="8" id="KW-1185">Reference proteome</keyword>
<evidence type="ECO:0000256" key="2">
    <source>
        <dbReference type="ARBA" id="ARBA00022679"/>
    </source>
</evidence>
<dbReference type="SUPFAM" id="SSF56112">
    <property type="entry name" value="Protein kinase-like (PK-like)"/>
    <property type="match status" value="1"/>
</dbReference>
<dbReference type="PANTHER" id="PTHR10048:SF29">
    <property type="entry name" value="PHOSPHATIDYLINOSITOL 3-KINASE C2 DOMAIN-CONTAINING SUBUNIT GAMMA"/>
    <property type="match status" value="1"/>
</dbReference>
<dbReference type="Bgee" id="ENSPREG00000016601">
    <property type="expression patterns" value="Expressed in caudal fin and 1 other cell type or tissue"/>
</dbReference>
<dbReference type="Proteomes" id="UP000242638">
    <property type="component" value="Unassembled WGS sequence"/>
</dbReference>
<evidence type="ECO:0000313" key="8">
    <source>
        <dbReference type="Proteomes" id="UP000242638"/>
    </source>
</evidence>
<dbReference type="PROSITE" id="PS00915">
    <property type="entry name" value="PI3_4_KINASE_1"/>
    <property type="match status" value="1"/>
</dbReference>
<dbReference type="GO" id="GO:0035005">
    <property type="term" value="F:1-phosphatidylinositol-4-phosphate 3-kinase activity"/>
    <property type="evidence" value="ECO:0007669"/>
    <property type="project" value="UniProtKB-EC"/>
</dbReference>
<protein>
    <submittedName>
        <fullName evidence="7">Phosphatidylinositol-4-phosphate 3-kinase catalytic subunit type 2 gamma</fullName>
    </submittedName>
</protein>
<dbReference type="PANTHER" id="PTHR10048">
    <property type="entry name" value="PHOSPHATIDYLINOSITOL KINASE"/>
    <property type="match status" value="1"/>
</dbReference>
<dbReference type="GO" id="GO:0016303">
    <property type="term" value="F:1-phosphatidylinositol-3-kinase activity"/>
    <property type="evidence" value="ECO:0007669"/>
    <property type="project" value="UniProtKB-EC"/>
</dbReference>
<dbReference type="Pfam" id="PF00454">
    <property type="entry name" value="PI3_PI4_kinase"/>
    <property type="match status" value="1"/>
</dbReference>
<reference evidence="7" key="2">
    <citation type="submission" date="2025-08" db="UniProtKB">
        <authorList>
            <consortium name="Ensembl"/>
        </authorList>
    </citation>
    <scope>IDENTIFICATION</scope>
    <source>
        <strain evidence="7">Guanapo</strain>
    </source>
</reference>
<accession>A0A3P9PS86</accession>
<keyword evidence="2" id="KW-0808">Transferase</keyword>
<sequence>MGKIQAALMRCCGRALRKELEHESHLVQLLVQVAQKIYSADKPQRKNVLDKEKGVIDEFFKNGVTCRLPLDAAVSVKAVNLDKCKFYSSNAAPLGVTFICEDSLAKTTSVICKTGDDLRQDMLILQIVRVMDWVWLQEGLDLQMITFRCVSTGKAQGLLEVVPDAVTLGKIHQQWGVSGTLRVDTLEKWFHMLNRTKEGYEKEKRGANFDQKTQKYF</sequence>
<dbReference type="InterPro" id="IPR011009">
    <property type="entry name" value="Kinase-like_dom_sf"/>
</dbReference>
<comment type="catalytic activity">
    <reaction evidence="4">
        <text>a 1,2-diacyl-sn-glycero-3-phospho-(1D-myo-inositol) + ATP = a 1,2-diacyl-sn-glycero-3-phospho-(1D-myo-inositol-3-phosphate) + ADP + H(+)</text>
        <dbReference type="Rhea" id="RHEA:12709"/>
        <dbReference type="ChEBI" id="CHEBI:15378"/>
        <dbReference type="ChEBI" id="CHEBI:30616"/>
        <dbReference type="ChEBI" id="CHEBI:57880"/>
        <dbReference type="ChEBI" id="CHEBI:58088"/>
        <dbReference type="ChEBI" id="CHEBI:456216"/>
        <dbReference type="EC" id="2.7.1.137"/>
    </reaction>
    <physiologicalReaction direction="left-to-right" evidence="4">
        <dbReference type="Rhea" id="RHEA:12710"/>
    </physiologicalReaction>
</comment>
<dbReference type="Gene3D" id="3.30.1010.10">
    <property type="entry name" value="Phosphatidylinositol 3-kinase Catalytic Subunit, Chain A, domain 4"/>
    <property type="match status" value="1"/>
</dbReference>
<dbReference type="GO" id="GO:0005942">
    <property type="term" value="C:phosphatidylinositol 3-kinase complex"/>
    <property type="evidence" value="ECO:0007669"/>
    <property type="project" value="TreeGrafter"/>
</dbReference>
<dbReference type="GeneTree" id="ENSGT00940000159982"/>
<reference evidence="8" key="1">
    <citation type="submission" date="2013-11" db="EMBL/GenBank/DDBJ databases">
        <title>The genomic landscape of the Guanapo guppy.</title>
        <authorList>
            <person name="Kuenstner A."/>
            <person name="Dreyer C."/>
        </authorList>
    </citation>
    <scope>NUCLEOTIDE SEQUENCE</scope>
    <source>
        <strain evidence="8">Guanapo</strain>
    </source>
</reference>
<dbReference type="FunFam" id="3.30.1010.10:FF:000001">
    <property type="entry name" value="Phosphatidylinositol 4-phosphate 3-kinase C2 domain-containing subunit beta"/>
    <property type="match status" value="1"/>
</dbReference>
<dbReference type="PROSITE" id="PS50290">
    <property type="entry name" value="PI3_4_KINASE_3"/>
    <property type="match status" value="1"/>
</dbReference>
<comment type="catalytic activity">
    <reaction evidence="5">
        <text>a 1,2-diacyl-sn-glycero-3-phospho-(1D-myo-inositol 4-phosphate) + ATP = a 1,2-diacyl-sn-glycero-3-phospho-(1D-myo-inositol-3,4-bisphosphate) + ADP + H(+)</text>
        <dbReference type="Rhea" id="RHEA:18373"/>
        <dbReference type="ChEBI" id="CHEBI:15378"/>
        <dbReference type="ChEBI" id="CHEBI:30616"/>
        <dbReference type="ChEBI" id="CHEBI:57658"/>
        <dbReference type="ChEBI" id="CHEBI:58178"/>
        <dbReference type="ChEBI" id="CHEBI:456216"/>
        <dbReference type="EC" id="2.7.1.154"/>
    </reaction>
    <physiologicalReaction direction="left-to-right" evidence="5">
        <dbReference type="Rhea" id="RHEA:18374"/>
    </physiologicalReaction>
</comment>
<comment type="similarity">
    <text evidence="1">Belongs to the PI3/PI4-kinase family. Type III PI4K subfamily.</text>
</comment>
<dbReference type="GO" id="GO:0016477">
    <property type="term" value="P:cell migration"/>
    <property type="evidence" value="ECO:0007669"/>
    <property type="project" value="TreeGrafter"/>
</dbReference>
<proteinExistence type="inferred from homology"/>
<reference evidence="7" key="3">
    <citation type="submission" date="2025-09" db="UniProtKB">
        <authorList>
            <consortium name="Ensembl"/>
        </authorList>
    </citation>
    <scope>IDENTIFICATION</scope>
    <source>
        <strain evidence="7">Guanapo</strain>
    </source>
</reference>
<dbReference type="InterPro" id="IPR000403">
    <property type="entry name" value="PI3/4_kinase_cat_dom"/>
</dbReference>
<keyword evidence="3" id="KW-0418">Kinase</keyword>
<dbReference type="InterPro" id="IPR018936">
    <property type="entry name" value="PI3/4_kinase_CS"/>
</dbReference>
<evidence type="ECO:0000256" key="1">
    <source>
        <dbReference type="ARBA" id="ARBA00006209"/>
    </source>
</evidence>
<dbReference type="GO" id="GO:0043491">
    <property type="term" value="P:phosphatidylinositol 3-kinase/protein kinase B signal transduction"/>
    <property type="evidence" value="ECO:0007669"/>
    <property type="project" value="TreeGrafter"/>
</dbReference>
<name>A0A3P9PS86_POERE</name>
<evidence type="ECO:0000256" key="4">
    <source>
        <dbReference type="ARBA" id="ARBA00023985"/>
    </source>
</evidence>